<dbReference type="GO" id="GO:0072686">
    <property type="term" value="C:mitotic spindle"/>
    <property type="evidence" value="ECO:0007669"/>
    <property type="project" value="Ensembl"/>
</dbReference>
<proteinExistence type="inferred from homology"/>
<dbReference type="InterPro" id="IPR056497">
    <property type="entry name" value="HEAT_DAAF5"/>
</dbReference>
<dbReference type="Proteomes" id="UP000694392">
    <property type="component" value="Unplaced"/>
</dbReference>
<dbReference type="GO" id="GO:0005730">
    <property type="term" value="C:nucleolus"/>
    <property type="evidence" value="ECO:0007669"/>
    <property type="project" value="Ensembl"/>
</dbReference>
<organism evidence="13 14">
    <name type="scientific">Sphenodon punctatus</name>
    <name type="common">Tuatara</name>
    <name type="synonym">Hatteria punctata</name>
    <dbReference type="NCBI Taxonomy" id="8508"/>
    <lineage>
        <taxon>Eukaryota</taxon>
        <taxon>Metazoa</taxon>
        <taxon>Chordata</taxon>
        <taxon>Craniata</taxon>
        <taxon>Vertebrata</taxon>
        <taxon>Euteleostomi</taxon>
        <taxon>Lepidosauria</taxon>
        <taxon>Sphenodontia</taxon>
        <taxon>Sphenodontidae</taxon>
        <taxon>Sphenodon</taxon>
    </lineage>
</organism>
<gene>
    <name evidence="13" type="primary">DNAAF5</name>
</gene>
<dbReference type="FunFam" id="1.25.10.10:FF:001106">
    <property type="entry name" value="Dynein, axonemal, assembly factor 5"/>
    <property type="match status" value="1"/>
</dbReference>
<evidence type="ECO:0000256" key="10">
    <source>
        <dbReference type="PROSITE-ProRule" id="PRU00103"/>
    </source>
</evidence>
<name>A0A8D0G1P6_SPHPU</name>
<keyword evidence="14" id="KW-1185">Reference proteome</keyword>
<dbReference type="InterPro" id="IPR011989">
    <property type="entry name" value="ARM-like"/>
</dbReference>
<comment type="subcellular location">
    <subcellularLocation>
        <location evidence="1">Cytoplasm</location>
    </subcellularLocation>
</comment>
<dbReference type="PROSITE" id="PS50077">
    <property type="entry name" value="HEAT_REPEAT"/>
    <property type="match status" value="1"/>
</dbReference>
<keyword evidence="3" id="KW-0677">Repeat</keyword>
<feature type="domain" description="Dynein axonemal assembly factor 5 HEAT-repeat" evidence="11">
    <location>
        <begin position="322"/>
        <end position="515"/>
    </location>
</feature>
<dbReference type="GO" id="GO:0045505">
    <property type="term" value="F:dynein intermediate chain binding"/>
    <property type="evidence" value="ECO:0007669"/>
    <property type="project" value="Ensembl"/>
</dbReference>
<dbReference type="SUPFAM" id="SSF48371">
    <property type="entry name" value="ARM repeat"/>
    <property type="match status" value="1"/>
</dbReference>
<dbReference type="InterPro" id="IPR057978">
    <property type="entry name" value="TPR_DAAF5"/>
</dbReference>
<protein>
    <recommendedName>
        <fullName evidence="8">Dynein axonemal assembly factor 5</fullName>
    </recommendedName>
    <alternativeName>
        <fullName evidence="9">HEAT repeat-containing protein 2</fullName>
    </alternativeName>
</protein>
<evidence type="ECO:0000256" key="1">
    <source>
        <dbReference type="ARBA" id="ARBA00004496"/>
    </source>
</evidence>
<dbReference type="InterPro" id="IPR016024">
    <property type="entry name" value="ARM-type_fold"/>
</dbReference>
<evidence type="ECO:0000259" key="11">
    <source>
        <dbReference type="Pfam" id="PF24573"/>
    </source>
</evidence>
<evidence type="ECO:0000259" key="12">
    <source>
        <dbReference type="Pfam" id="PF25757"/>
    </source>
</evidence>
<dbReference type="Pfam" id="PF24573">
    <property type="entry name" value="HEAT_DAAF5"/>
    <property type="match status" value="1"/>
</dbReference>
<dbReference type="GO" id="GO:0005829">
    <property type="term" value="C:cytosol"/>
    <property type="evidence" value="ECO:0007669"/>
    <property type="project" value="Ensembl"/>
</dbReference>
<sequence>MAEEEDALGDRRRAAEVAQALSCHLNSLREPTRETRLRALAGLRAEVQEQPLAASVLQEVFAKQLLRPLVRCLVADPAERCRELALQLTRYGLSHGTQPAEALPCLLPALAQRLCPQQQGQEPCEELRLGLLQLLCLLLQLCGGLALTPYLPEITRILQATLLDSYPEIKRESCRGAAACAQAMPEHFHMQSESLIKPLMQTISHQHFRVRVAVIQATGTVIQVGNGKSVDDVLSHLAQRLFDEIPQVRQAVTSVIGEWLLHLRDRYSYFHKLIPLLLSSITDEMPETKELAQNYWKRVGLQWEKENEEDIKDKLDFYAAPSHYPKGVVQPKLGCRELVIRNLSKILPAVCNDLTDWVEGTRIKASQLLFILLLHAEDHITQHMELLLRTLYRVCLDEESNVVQNCVKAAELIGTFVNPQVSLRLIMSALKKTPMPSYLMVLAAVIKGCPRQVFQPHLAYLANTISEPEICQRSDEVFYMEQLLSCVEALIDVCQEDCKAVSLQLLKVLVTIMAIPRADHLHQRHQDSIPEAQHLGGFIDLYKQHMDQLMAWVSVSHDRWNCYCPELLQLDVIVTHSGPVIGEALQGFVLILKNCLQPTKDPPMRLKLFTILSQLLQKAKQTINSQGQFHSYLEIVIKDILAPNLQWQAGRTAAAIRTTAVSCLWALIYSEMLSPKEIFKVEEVLMPPVVATLEEDSKMTRLMACRIVSIFLNSCGKQFEPDKLNKIYPELLKRLDDASHEVRLAAAKTLISWFKCIRNDDNEKSVFKTNIEFLYRELLIHLDDPDENIQQAVLDVLKEGSILYPDLLAKEIEAVEHKHRIPAYCDQLLQHIQATGCRTSGS</sequence>
<feature type="repeat" description="HEAT" evidence="10">
    <location>
        <begin position="727"/>
        <end position="765"/>
    </location>
</feature>
<comment type="subunit">
    <text evidence="7">Interacts with DNAI2; probably involved in outer arm dynein assembly.</text>
</comment>
<dbReference type="PANTHER" id="PTHR16216">
    <property type="entry name" value="DYNEIN ASSEMBLY FACTOR 5, AXONEMAL"/>
    <property type="match status" value="1"/>
</dbReference>
<dbReference type="GeneTree" id="ENSGT00390000005666"/>
<dbReference type="InterPro" id="IPR021133">
    <property type="entry name" value="HEAT_type_2"/>
</dbReference>
<dbReference type="PANTHER" id="PTHR16216:SF2">
    <property type="entry name" value="DYNEIN AXONEMAL ASSEMBLY FACTOR 5"/>
    <property type="match status" value="1"/>
</dbReference>
<accession>A0A8D0G1P6</accession>
<dbReference type="Gene3D" id="1.25.10.10">
    <property type="entry name" value="Leucine-rich Repeat Variant"/>
    <property type="match status" value="3"/>
</dbReference>
<evidence type="ECO:0000256" key="7">
    <source>
        <dbReference type="ARBA" id="ARBA00063859"/>
    </source>
</evidence>
<dbReference type="Pfam" id="PF25757">
    <property type="entry name" value="TPR_DNAAF5"/>
    <property type="match status" value="1"/>
</dbReference>
<reference evidence="13" key="1">
    <citation type="submission" date="2025-08" db="UniProtKB">
        <authorList>
            <consortium name="Ensembl"/>
        </authorList>
    </citation>
    <scope>IDENTIFICATION</scope>
</reference>
<dbReference type="GO" id="GO:0036159">
    <property type="term" value="P:inner dynein arm assembly"/>
    <property type="evidence" value="ECO:0007669"/>
    <property type="project" value="Ensembl"/>
</dbReference>
<evidence type="ECO:0000256" key="5">
    <source>
        <dbReference type="ARBA" id="ARBA00055740"/>
    </source>
</evidence>
<keyword evidence="2" id="KW-0963">Cytoplasm</keyword>
<dbReference type="InterPro" id="IPR000357">
    <property type="entry name" value="HEAT"/>
</dbReference>
<reference evidence="13" key="2">
    <citation type="submission" date="2025-09" db="UniProtKB">
        <authorList>
            <consortium name="Ensembl"/>
        </authorList>
    </citation>
    <scope>IDENTIFICATION</scope>
</reference>
<feature type="domain" description="Dynein axonemal assembly factor 5 TPR repeats" evidence="12">
    <location>
        <begin position="28"/>
        <end position="314"/>
    </location>
</feature>
<evidence type="ECO:0000256" key="2">
    <source>
        <dbReference type="ARBA" id="ARBA00022490"/>
    </source>
</evidence>
<evidence type="ECO:0000256" key="4">
    <source>
        <dbReference type="ARBA" id="ARBA00022794"/>
    </source>
</evidence>
<evidence type="ECO:0000256" key="6">
    <source>
        <dbReference type="ARBA" id="ARBA00061384"/>
    </source>
</evidence>
<comment type="function">
    <text evidence="5">Cytoplasmic protein involved in the delivery of the dynein machinery to the motile cilium. It is required for the assembly of the axonemal dynein inner and outer arms, two structures attached to the peripheral outer doublet A microtubule of the axoneme, that play a crucial role in cilium motility.</text>
</comment>
<evidence type="ECO:0000256" key="8">
    <source>
        <dbReference type="ARBA" id="ARBA00073725"/>
    </source>
</evidence>
<comment type="similarity">
    <text evidence="6">Belongs to the DNAAF5 family.</text>
</comment>
<dbReference type="Ensembl" id="ENSSPUT00000002005.1">
    <property type="protein sequence ID" value="ENSSPUP00000001897.1"/>
    <property type="gene ID" value="ENSSPUG00000001374.1"/>
</dbReference>
<dbReference type="Pfam" id="PF02985">
    <property type="entry name" value="HEAT"/>
    <property type="match status" value="1"/>
</dbReference>
<evidence type="ECO:0000256" key="3">
    <source>
        <dbReference type="ARBA" id="ARBA00022737"/>
    </source>
</evidence>
<dbReference type="GO" id="GO:0003341">
    <property type="term" value="P:cilium movement"/>
    <property type="evidence" value="ECO:0007669"/>
    <property type="project" value="Ensembl"/>
</dbReference>
<dbReference type="InterPro" id="IPR052623">
    <property type="entry name" value="DAAF5"/>
</dbReference>
<evidence type="ECO:0000256" key="9">
    <source>
        <dbReference type="ARBA" id="ARBA00078800"/>
    </source>
</evidence>
<evidence type="ECO:0000313" key="13">
    <source>
        <dbReference type="Ensembl" id="ENSSPUP00000001897.1"/>
    </source>
</evidence>
<evidence type="ECO:0000313" key="14">
    <source>
        <dbReference type="Proteomes" id="UP000694392"/>
    </source>
</evidence>
<dbReference type="AlphaFoldDB" id="A0A8D0G1P6"/>
<keyword evidence="4" id="KW-0970">Cilium biogenesis/degradation</keyword>
<dbReference type="GO" id="GO:0036158">
    <property type="term" value="P:outer dynein arm assembly"/>
    <property type="evidence" value="ECO:0007669"/>
    <property type="project" value="Ensembl"/>
</dbReference>